<dbReference type="Pfam" id="PF15428">
    <property type="entry name" value="Imm26"/>
    <property type="match status" value="1"/>
</dbReference>
<evidence type="ECO:0000313" key="1">
    <source>
        <dbReference type="EMBL" id="GAA1494174.1"/>
    </source>
</evidence>
<evidence type="ECO:0000313" key="2">
    <source>
        <dbReference type="Proteomes" id="UP001501742"/>
    </source>
</evidence>
<comment type="caution">
    <text evidence="1">The sequence shown here is derived from an EMBL/GenBank/DDBJ whole genome shotgun (WGS) entry which is preliminary data.</text>
</comment>
<dbReference type="EMBL" id="BAAAJX010000014">
    <property type="protein sequence ID" value="GAA1494174.1"/>
    <property type="molecule type" value="Genomic_DNA"/>
</dbReference>
<protein>
    <recommendedName>
        <fullName evidence="3">Immunity protein 26 of polymorphic toxin system</fullName>
    </recommendedName>
</protein>
<accession>A0ABP4K9X2</accession>
<reference evidence="2" key="1">
    <citation type="journal article" date="2019" name="Int. J. Syst. Evol. Microbiol.">
        <title>The Global Catalogue of Microorganisms (GCM) 10K type strain sequencing project: providing services to taxonomists for standard genome sequencing and annotation.</title>
        <authorList>
            <consortium name="The Broad Institute Genomics Platform"/>
            <consortium name="The Broad Institute Genome Sequencing Center for Infectious Disease"/>
            <person name="Wu L."/>
            <person name="Ma J."/>
        </authorList>
    </citation>
    <scope>NUCLEOTIDE SEQUENCE [LARGE SCALE GENOMIC DNA]</scope>
    <source>
        <strain evidence="2">JCM 12140</strain>
    </source>
</reference>
<name>A0ABP4K9X2_9MICO</name>
<organism evidence="1 2">
    <name type="scientific">Curtobacterium herbarum</name>
    <dbReference type="NCBI Taxonomy" id="150122"/>
    <lineage>
        <taxon>Bacteria</taxon>
        <taxon>Bacillati</taxon>
        <taxon>Actinomycetota</taxon>
        <taxon>Actinomycetes</taxon>
        <taxon>Micrococcales</taxon>
        <taxon>Microbacteriaceae</taxon>
        <taxon>Curtobacterium</taxon>
    </lineage>
</organism>
<proteinExistence type="predicted"/>
<sequence>MSPTTEITPVHDGDMFAIPIDTDRAYIGQVVANTEGALYVIVFNWIEPKLDEISYISNVPNSDPLFATLTFDSRFRPHMWKVVGHAEPDADRFLPAFSYGTINPGQVRITNFFDTIHRDATPEEAAAIPTRKYRSPMRLEKALRAREGLLPHLSSYDEFIYHPTPTSASLFRS</sequence>
<keyword evidence="2" id="KW-1185">Reference proteome</keyword>
<evidence type="ECO:0008006" key="3">
    <source>
        <dbReference type="Google" id="ProtNLM"/>
    </source>
</evidence>
<gene>
    <name evidence="1" type="ORF">GCM10009627_25200</name>
</gene>
<dbReference type="InterPro" id="IPR029278">
    <property type="entry name" value="Imm26"/>
</dbReference>
<dbReference type="Proteomes" id="UP001501742">
    <property type="component" value="Unassembled WGS sequence"/>
</dbReference>